<organism evidence="2 3">
    <name type="scientific">Chondromyces crocatus</name>
    <dbReference type="NCBI Taxonomy" id="52"/>
    <lineage>
        <taxon>Bacteria</taxon>
        <taxon>Pseudomonadati</taxon>
        <taxon>Myxococcota</taxon>
        <taxon>Polyangia</taxon>
        <taxon>Polyangiales</taxon>
        <taxon>Polyangiaceae</taxon>
        <taxon>Chondromyces</taxon>
    </lineage>
</organism>
<name>A0A0K1EHJ9_CHOCO</name>
<dbReference type="KEGG" id="ccro:CMC5_045040"/>
<dbReference type="InterPro" id="IPR006091">
    <property type="entry name" value="Acyl-CoA_Oxase/DH_mid-dom"/>
</dbReference>
<dbReference type="AlphaFoldDB" id="A0A0K1EHJ9"/>
<dbReference type="GO" id="GO:0016627">
    <property type="term" value="F:oxidoreductase activity, acting on the CH-CH group of donors"/>
    <property type="evidence" value="ECO:0007669"/>
    <property type="project" value="InterPro"/>
</dbReference>
<reference evidence="2 3" key="1">
    <citation type="submission" date="2015-07" db="EMBL/GenBank/DDBJ databases">
        <title>Genome analysis of myxobacterium Chondromyces crocatus Cm c5 reveals a high potential for natural compound synthesis and the genetic basis for the loss of fruiting body formation.</title>
        <authorList>
            <person name="Zaburannyi N."/>
            <person name="Bunk B."/>
            <person name="Maier J."/>
            <person name="Overmann J."/>
            <person name="Mueller R."/>
        </authorList>
    </citation>
    <scope>NUCLEOTIDE SEQUENCE [LARGE SCALE GENOMIC DNA]</scope>
    <source>
        <strain evidence="2 3">Cm c5</strain>
    </source>
</reference>
<dbReference type="InterPro" id="IPR046373">
    <property type="entry name" value="Acyl-CoA_Oxase/DH_mid-dom_sf"/>
</dbReference>
<evidence type="ECO:0000259" key="1">
    <source>
        <dbReference type="Pfam" id="PF02770"/>
    </source>
</evidence>
<feature type="domain" description="Acyl-CoA oxidase/dehydrogenase middle" evidence="1">
    <location>
        <begin position="106"/>
        <end position="198"/>
    </location>
</feature>
<dbReference type="Proteomes" id="UP000067626">
    <property type="component" value="Chromosome"/>
</dbReference>
<keyword evidence="3" id="KW-1185">Reference proteome</keyword>
<gene>
    <name evidence="2" type="primary">fadE</name>
    <name evidence="2" type="ORF">CMC5_045040</name>
</gene>
<proteinExistence type="predicted"/>
<dbReference type="InterPro" id="IPR009100">
    <property type="entry name" value="AcylCoA_DH/oxidase_NM_dom_sf"/>
</dbReference>
<protein>
    <submittedName>
        <fullName evidence="2">Acyl-CoA dehydrogenase</fullName>
    </submittedName>
</protein>
<dbReference type="RefSeq" id="WP_050432294.1">
    <property type="nucleotide sequence ID" value="NZ_CP012159.1"/>
</dbReference>
<dbReference type="STRING" id="52.CMC5_045040"/>
<sequence>MIPLLHHLFGDAAALDVPALGSLQTFLAAHAARTAEFDVSIDRAVLGGFASDRLGYAFAAGYGAALDALWRAAAQITKRTETPPSAGPQPTSAQVPRREIRVLCATEEGGAHPRAIRTTLSRDASGELRIDGRKRWSTLATDADELLVVTSMGADDTGRNRLRLVRVAARASGVVITPMPPPPFAPEIPHAEIVLQSVSVREDDVLPGDGYEAYLKPFRTLEDLHVHAALLGYLVGVGRRYRWPDATLEQLSALLVTVRALAASPVDRAETHLAVAGLLGMADVFLHETELLWERVGEDERARWVRDRALLAVAGKAREARRVRAWQRLREE</sequence>
<evidence type="ECO:0000313" key="2">
    <source>
        <dbReference type="EMBL" id="AKT40351.1"/>
    </source>
</evidence>
<accession>A0A0K1EHJ9</accession>
<dbReference type="SUPFAM" id="SSF56645">
    <property type="entry name" value="Acyl-CoA dehydrogenase NM domain-like"/>
    <property type="match status" value="1"/>
</dbReference>
<dbReference type="Gene3D" id="2.40.110.10">
    <property type="entry name" value="Butyryl-CoA Dehydrogenase, subunit A, domain 2"/>
    <property type="match status" value="1"/>
</dbReference>
<dbReference type="Pfam" id="PF02770">
    <property type="entry name" value="Acyl-CoA_dh_M"/>
    <property type="match status" value="1"/>
</dbReference>
<evidence type="ECO:0000313" key="3">
    <source>
        <dbReference type="Proteomes" id="UP000067626"/>
    </source>
</evidence>
<dbReference type="EMBL" id="CP012159">
    <property type="protein sequence ID" value="AKT40351.1"/>
    <property type="molecule type" value="Genomic_DNA"/>
</dbReference>